<dbReference type="PANTHER" id="PTHR12112:SF22">
    <property type="entry name" value="MANGANESE-DEPENDENT INORGANIC PYROPHOSPHATASE-RELATED"/>
    <property type="match status" value="1"/>
</dbReference>
<evidence type="ECO:0000256" key="6">
    <source>
        <dbReference type="ARBA" id="ARBA00032535"/>
    </source>
</evidence>
<dbReference type="SUPFAM" id="SSF54631">
    <property type="entry name" value="CBS-domain pair"/>
    <property type="match status" value="1"/>
</dbReference>
<dbReference type="GO" id="GO:0005737">
    <property type="term" value="C:cytoplasm"/>
    <property type="evidence" value="ECO:0007669"/>
    <property type="project" value="InterPro"/>
</dbReference>
<dbReference type="NCBIfam" id="NF011443">
    <property type="entry name" value="PRK14869.1-5"/>
    <property type="match status" value="1"/>
</dbReference>
<sequence length="541" mass="61421">MSEIMIFGHKNPDTDSVTSAIVMSKFKNKIGFNTKPFILDEMSKESKYVLDYFGVEEPEILDNVKIQMKDLNYDRVKAFTHDNSIYDAYLHMGKNRVRTLPVVDDIGKLSGILTMKDIAMSLINSDQRRIETTFDNILEGMKGRVINKCADDLSGDVMVTAFHLDTIEEMQLFTENSIVIVGDRFDIIKFAIEKKVKLIIVTGKAELDEKITRAAKDNRVNMILTKFDTYEATKTIFLTNFVKNIMVKENILSFSEEDYLDDCRDIIKDSDHSKFPLVGKNGKYLGIVSRSHIISPAKKRVILVDHNEYAQSAEGIFEADILEVVDHHKIGDISTTLPIAFRNQPVGSTNTILYNMFREAGIEMEKEEAGLMLSGIVSDTLLLKSPTTTENDIEAVENLVKVTGIDLNDFAMEMFKKGTDISGKSVEEVFFSDYKEFVLEGMKTGISQVFTLNIDAISENVEEYLSFINNLNKNRNHYLTLCIITDIIKQGSYILYNANNKSIDSIFEKEMYQGIFIDGWVSRKKQIIPVISEGIKKIINK</sequence>
<dbReference type="Pfam" id="PF07085">
    <property type="entry name" value="DRTGG"/>
    <property type="match status" value="1"/>
</dbReference>
<dbReference type="SUPFAM" id="SSF75138">
    <property type="entry name" value="HprK N-terminal domain-like"/>
    <property type="match status" value="1"/>
</dbReference>
<evidence type="ECO:0000256" key="1">
    <source>
        <dbReference type="ARBA" id="ARBA00001936"/>
    </source>
</evidence>
<accession>A0A1M4XKL4</accession>
<dbReference type="OrthoDB" id="9766150at2"/>
<keyword evidence="4" id="KW-0378">Hydrolase</keyword>
<dbReference type="AlphaFoldDB" id="A0A1M4XKL4"/>
<dbReference type="EMBL" id="FQTU01000010">
    <property type="protein sequence ID" value="SHE94045.1"/>
    <property type="molecule type" value="Genomic_DNA"/>
</dbReference>
<dbReference type="NCBIfam" id="NF011442">
    <property type="entry name" value="PRK14869.1-4"/>
    <property type="match status" value="1"/>
</dbReference>
<evidence type="ECO:0000256" key="5">
    <source>
        <dbReference type="ARBA" id="ARBA00023211"/>
    </source>
</evidence>
<dbReference type="Gene3D" id="3.90.1640.10">
    <property type="entry name" value="inorganic pyrophosphatase (n-terminal core)"/>
    <property type="match status" value="2"/>
</dbReference>
<dbReference type="Pfam" id="PF02833">
    <property type="entry name" value="DHHA2"/>
    <property type="match status" value="1"/>
</dbReference>
<dbReference type="GO" id="GO:0046872">
    <property type="term" value="F:metal ion binding"/>
    <property type="evidence" value="ECO:0007669"/>
    <property type="project" value="UniProtKB-KW"/>
</dbReference>
<dbReference type="Proteomes" id="UP000184251">
    <property type="component" value="Unassembled WGS sequence"/>
</dbReference>
<dbReference type="PANTHER" id="PTHR12112">
    <property type="entry name" value="BNIP - RELATED"/>
    <property type="match status" value="1"/>
</dbReference>
<dbReference type="STRING" id="1120975.SAMN02746064_01522"/>
<evidence type="ECO:0000313" key="11">
    <source>
        <dbReference type="Proteomes" id="UP000184251"/>
    </source>
</evidence>
<keyword evidence="8" id="KW-0129">CBS domain</keyword>
<dbReference type="InterPro" id="IPR028979">
    <property type="entry name" value="Ser_kin/Pase_Hpr-like_N_sf"/>
</dbReference>
<evidence type="ECO:0000256" key="3">
    <source>
        <dbReference type="ARBA" id="ARBA00022723"/>
    </source>
</evidence>
<proteinExistence type="predicted"/>
<dbReference type="Pfam" id="PF01368">
    <property type="entry name" value="DHH"/>
    <property type="match status" value="1"/>
</dbReference>
<dbReference type="SUPFAM" id="SSF64182">
    <property type="entry name" value="DHH phosphoesterases"/>
    <property type="match status" value="1"/>
</dbReference>
<gene>
    <name evidence="10" type="ORF">SAMN02746064_01522</name>
</gene>
<organism evidence="10 11">
    <name type="scientific">Alkalibacter saccharofermentans DSM 14828</name>
    <dbReference type="NCBI Taxonomy" id="1120975"/>
    <lineage>
        <taxon>Bacteria</taxon>
        <taxon>Bacillati</taxon>
        <taxon>Bacillota</taxon>
        <taxon>Clostridia</taxon>
        <taxon>Eubacteriales</taxon>
        <taxon>Eubacteriaceae</taxon>
        <taxon>Alkalibacter</taxon>
    </lineage>
</organism>
<evidence type="ECO:0000256" key="2">
    <source>
        <dbReference type="ARBA" id="ARBA00012146"/>
    </source>
</evidence>
<dbReference type="Gene3D" id="3.40.1390.20">
    <property type="entry name" value="HprK N-terminal domain-like"/>
    <property type="match status" value="1"/>
</dbReference>
<dbReference type="InterPro" id="IPR010766">
    <property type="entry name" value="DRTGG"/>
</dbReference>
<dbReference type="PROSITE" id="PS51371">
    <property type="entry name" value="CBS"/>
    <property type="match status" value="2"/>
</dbReference>
<feature type="domain" description="CBS" evidence="9">
    <location>
        <begin position="68"/>
        <end position="128"/>
    </location>
</feature>
<reference evidence="10 11" key="1">
    <citation type="submission" date="2016-11" db="EMBL/GenBank/DDBJ databases">
        <authorList>
            <person name="Jaros S."/>
            <person name="Januszkiewicz K."/>
            <person name="Wedrychowicz H."/>
        </authorList>
    </citation>
    <scope>NUCLEOTIDE SEQUENCE [LARGE SCALE GENOMIC DNA]</scope>
    <source>
        <strain evidence="10 11">DSM 14828</strain>
    </source>
</reference>
<comment type="catalytic activity">
    <reaction evidence="7">
        <text>diphosphate + H2O = 2 phosphate + H(+)</text>
        <dbReference type="Rhea" id="RHEA:24576"/>
        <dbReference type="ChEBI" id="CHEBI:15377"/>
        <dbReference type="ChEBI" id="CHEBI:15378"/>
        <dbReference type="ChEBI" id="CHEBI:33019"/>
        <dbReference type="ChEBI" id="CHEBI:43474"/>
        <dbReference type="EC" id="3.6.1.1"/>
    </reaction>
</comment>
<dbReference type="GO" id="GO:0004427">
    <property type="term" value="F:inorganic diphosphate phosphatase activity"/>
    <property type="evidence" value="ECO:0007669"/>
    <property type="project" value="UniProtKB-EC"/>
</dbReference>
<name>A0A1M4XKL4_9FIRM</name>
<keyword evidence="3" id="KW-0479">Metal-binding</keyword>
<comment type="cofactor">
    <cofactor evidence="1">
        <name>Mn(2+)</name>
        <dbReference type="ChEBI" id="CHEBI:29035"/>
    </cofactor>
</comment>
<dbReference type="Pfam" id="PF00571">
    <property type="entry name" value="CBS"/>
    <property type="match status" value="2"/>
</dbReference>
<dbReference type="FunFam" id="3.90.1640.10:FF:000001">
    <property type="entry name" value="Probable manganese-dependent inorganic pyrophosphatase"/>
    <property type="match status" value="1"/>
</dbReference>
<dbReference type="RefSeq" id="WP_073270740.1">
    <property type="nucleotide sequence ID" value="NZ_FQTU01000010.1"/>
</dbReference>
<dbReference type="InterPro" id="IPR004097">
    <property type="entry name" value="DHHA2"/>
</dbReference>
<evidence type="ECO:0000313" key="10">
    <source>
        <dbReference type="EMBL" id="SHE94045.1"/>
    </source>
</evidence>
<dbReference type="InterPro" id="IPR000644">
    <property type="entry name" value="CBS_dom"/>
</dbReference>
<keyword evidence="11" id="KW-1185">Reference proteome</keyword>
<dbReference type="InterPro" id="IPR038763">
    <property type="entry name" value="DHH_sf"/>
</dbReference>
<evidence type="ECO:0000256" key="4">
    <source>
        <dbReference type="ARBA" id="ARBA00022801"/>
    </source>
</evidence>
<dbReference type="InterPro" id="IPR001667">
    <property type="entry name" value="DDH_dom"/>
</dbReference>
<protein>
    <recommendedName>
        <fullName evidence="2">inorganic diphosphatase</fullName>
        <ecNumber evidence="2">3.6.1.1</ecNumber>
    </recommendedName>
    <alternativeName>
        <fullName evidence="6">Pyrophosphate phospho-hydrolase</fullName>
    </alternativeName>
</protein>
<dbReference type="InterPro" id="IPR038222">
    <property type="entry name" value="DHHA2_dom_sf"/>
</dbReference>
<dbReference type="EC" id="3.6.1.1" evidence="2"/>
<keyword evidence="5" id="KW-0464">Manganese</keyword>
<dbReference type="InterPro" id="IPR046342">
    <property type="entry name" value="CBS_dom_sf"/>
</dbReference>
<feature type="domain" description="CBS" evidence="9">
    <location>
        <begin position="246"/>
        <end position="304"/>
    </location>
</feature>
<dbReference type="SMART" id="SM01131">
    <property type="entry name" value="DHHA2"/>
    <property type="match status" value="1"/>
</dbReference>
<evidence type="ECO:0000259" key="9">
    <source>
        <dbReference type="PROSITE" id="PS51371"/>
    </source>
</evidence>
<dbReference type="Gene3D" id="3.10.310.20">
    <property type="entry name" value="DHHA2 domain"/>
    <property type="match status" value="1"/>
</dbReference>
<evidence type="ECO:0000256" key="8">
    <source>
        <dbReference type="PROSITE-ProRule" id="PRU00703"/>
    </source>
</evidence>
<dbReference type="SMART" id="SM00116">
    <property type="entry name" value="CBS"/>
    <property type="match status" value="2"/>
</dbReference>
<evidence type="ECO:0000256" key="7">
    <source>
        <dbReference type="ARBA" id="ARBA00047820"/>
    </source>
</evidence>